<comment type="caution">
    <text evidence="2">The sequence shown here is derived from an EMBL/GenBank/DDBJ whole genome shotgun (WGS) entry which is preliminary data.</text>
</comment>
<feature type="signal peptide" evidence="1">
    <location>
        <begin position="1"/>
        <end position="19"/>
    </location>
</feature>
<proteinExistence type="predicted"/>
<feature type="chain" id="PRO_5012991990" description="Bacterial surface antigen (D15) domain-containing protein" evidence="1">
    <location>
        <begin position="20"/>
        <end position="415"/>
    </location>
</feature>
<dbReference type="Proteomes" id="UP000218113">
    <property type="component" value="Unassembled WGS sequence"/>
</dbReference>
<protein>
    <recommendedName>
        <fullName evidence="4">Bacterial surface antigen (D15) domain-containing protein</fullName>
    </recommendedName>
</protein>
<reference evidence="3" key="1">
    <citation type="submission" date="2017-08" db="EMBL/GenBank/DDBJ databases">
        <title>A dynamic microbial community with high functional redundancy inhabits the cold, oxic subseafloor aquifer.</title>
        <authorList>
            <person name="Tully B.J."/>
            <person name="Wheat C.G."/>
            <person name="Glazer B.T."/>
            <person name="Huber J.A."/>
        </authorList>
    </citation>
    <scope>NUCLEOTIDE SEQUENCE [LARGE SCALE GENOMIC DNA]</scope>
</reference>
<name>A0A2A4SL82_9DELT</name>
<evidence type="ECO:0000256" key="1">
    <source>
        <dbReference type="SAM" id="SignalP"/>
    </source>
</evidence>
<keyword evidence="1" id="KW-0732">Signal</keyword>
<sequence length="415" mass="47719">MKFLICFAVMLPLITSLNAFERRRDPFPSEPAHIILPLPYSIPGVGRGIATTGAMVNIWGSYTDIYIDSMNGDVEGYGGGILDFHLISKTLIFDFNRQQTSKLSAKSYKKRGMDTEKDEFNYVTLGNISSGYDSLRLTFWDRRLEFFFHQENQTFELEEVRDNEGELIREIKDPETISSKEQSYGVLIDITDDYLDPRKGFRLDVRSFNIPRDSDDDPKFDIININATLFLPIGKSNTWLFNYFTSDAYVESEGETNESKIKERIGLQCDEILDSSTRQNCQVAEQELIANTLAFNKNGISTPLGGRNRLRSYPERRFKGAHTRFFGSEFRWNYSEEVTPFDFLFFKDIRTSLQLALFAETGSIAENKEDLDKYSRSSYGFGLRMVSAAGLVYRWDWATGDEGSETVIFINYPWN</sequence>
<dbReference type="AlphaFoldDB" id="A0A2A4SL82"/>
<evidence type="ECO:0000313" key="2">
    <source>
        <dbReference type="EMBL" id="PCI22150.1"/>
    </source>
</evidence>
<accession>A0A2A4SL82</accession>
<dbReference type="Gene3D" id="2.40.160.50">
    <property type="entry name" value="membrane protein fhac: a member of the omp85/tpsb transporter family"/>
    <property type="match status" value="1"/>
</dbReference>
<evidence type="ECO:0008006" key="4">
    <source>
        <dbReference type="Google" id="ProtNLM"/>
    </source>
</evidence>
<gene>
    <name evidence="2" type="ORF">COB67_13600</name>
</gene>
<evidence type="ECO:0000313" key="3">
    <source>
        <dbReference type="Proteomes" id="UP000218113"/>
    </source>
</evidence>
<organism evidence="2 3">
    <name type="scientific">SAR324 cluster bacterium</name>
    <dbReference type="NCBI Taxonomy" id="2024889"/>
    <lineage>
        <taxon>Bacteria</taxon>
        <taxon>Deltaproteobacteria</taxon>
        <taxon>SAR324 cluster</taxon>
    </lineage>
</organism>
<dbReference type="EMBL" id="NVSR01000166">
    <property type="protein sequence ID" value="PCI22150.1"/>
    <property type="molecule type" value="Genomic_DNA"/>
</dbReference>